<dbReference type="GO" id="GO:0043565">
    <property type="term" value="F:sequence-specific DNA binding"/>
    <property type="evidence" value="ECO:0007669"/>
    <property type="project" value="InterPro"/>
</dbReference>
<dbReference type="KEGG" id="caby:Cabys_860"/>
<organism evidence="7 8">
    <name type="scientific">Caldithrix abyssi DSM 13497</name>
    <dbReference type="NCBI Taxonomy" id="880073"/>
    <lineage>
        <taxon>Bacteria</taxon>
        <taxon>Pseudomonadati</taxon>
        <taxon>Calditrichota</taxon>
        <taxon>Calditrichia</taxon>
        <taxon>Calditrichales</taxon>
        <taxon>Calditrichaceae</taxon>
        <taxon>Caldithrix</taxon>
    </lineage>
</organism>
<dbReference type="InterPro" id="IPR020449">
    <property type="entry name" value="Tscrpt_reg_AraC-type_HTH"/>
</dbReference>
<dbReference type="Proteomes" id="UP000183868">
    <property type="component" value="Chromosome"/>
</dbReference>
<feature type="domain" description="HTH araC/xylS-type" evidence="5">
    <location>
        <begin position="1"/>
        <end position="88"/>
    </location>
</feature>
<keyword evidence="3" id="KW-0804">Transcription</keyword>
<sequence>MGLNFVQDGLGIHSRYLSQIIHEIYGMNFPQFLNNLRVQEAIRLFQEKDSQHYSIEGIGKQVGFQSKSTFHTAFKKITGVTPSYFRDGIKRMRKTSTEGSFLKKEKARPTKQSERSSC</sequence>
<proteinExistence type="predicted"/>
<dbReference type="InterPro" id="IPR018060">
    <property type="entry name" value="HTH_AraC"/>
</dbReference>
<accession>H1XVE1</accession>
<dbReference type="PaxDb" id="880073-Calab_2087"/>
<dbReference type="SUPFAM" id="SSF46689">
    <property type="entry name" value="Homeodomain-like"/>
    <property type="match status" value="1"/>
</dbReference>
<dbReference type="GO" id="GO:0003700">
    <property type="term" value="F:DNA-binding transcription factor activity"/>
    <property type="evidence" value="ECO:0007669"/>
    <property type="project" value="InterPro"/>
</dbReference>
<dbReference type="Pfam" id="PF12833">
    <property type="entry name" value="HTH_18"/>
    <property type="match status" value="1"/>
</dbReference>
<dbReference type="InterPro" id="IPR009057">
    <property type="entry name" value="Homeodomain-like_sf"/>
</dbReference>
<dbReference type="PANTHER" id="PTHR43280:SF29">
    <property type="entry name" value="ARAC-FAMILY TRANSCRIPTIONAL REGULATOR"/>
    <property type="match status" value="1"/>
</dbReference>
<reference evidence="6 9" key="2">
    <citation type="submission" date="2016-11" db="EMBL/GenBank/DDBJ databases">
        <title>Genomic analysis of Caldithrix abyssi and proposal of a novel bacterial phylum Caldithrichaeota.</title>
        <authorList>
            <person name="Kublanov I."/>
            <person name="Sigalova O."/>
            <person name="Gavrilov S."/>
            <person name="Lebedinsky A."/>
            <person name="Ivanova N."/>
            <person name="Daum C."/>
            <person name="Reddy T."/>
            <person name="Klenk H.P."/>
            <person name="Goker M."/>
            <person name="Reva O."/>
            <person name="Miroshnichenko M."/>
            <person name="Kyprides N."/>
            <person name="Woyke T."/>
            <person name="Gelfand M."/>
        </authorList>
    </citation>
    <scope>NUCLEOTIDE SEQUENCE [LARGE SCALE GENOMIC DNA]</scope>
    <source>
        <strain evidence="6 9">LF13</strain>
    </source>
</reference>
<name>H1XVE1_CALAY</name>
<evidence type="ECO:0000256" key="4">
    <source>
        <dbReference type="SAM" id="MobiDB-lite"/>
    </source>
</evidence>
<dbReference type="PANTHER" id="PTHR43280">
    <property type="entry name" value="ARAC-FAMILY TRANSCRIPTIONAL REGULATOR"/>
    <property type="match status" value="1"/>
</dbReference>
<keyword evidence="1" id="KW-0805">Transcription regulation</keyword>
<dbReference type="PROSITE" id="PS01124">
    <property type="entry name" value="HTH_ARAC_FAMILY_2"/>
    <property type="match status" value="1"/>
</dbReference>
<evidence type="ECO:0000313" key="6">
    <source>
        <dbReference type="EMBL" id="APF17611.1"/>
    </source>
</evidence>
<dbReference type="SMART" id="SM00342">
    <property type="entry name" value="HTH_ARAC"/>
    <property type="match status" value="1"/>
</dbReference>
<feature type="region of interest" description="Disordered" evidence="4">
    <location>
        <begin position="95"/>
        <end position="118"/>
    </location>
</feature>
<dbReference type="STRING" id="880073.Cabys_860"/>
<dbReference type="AlphaFoldDB" id="H1XVE1"/>
<evidence type="ECO:0000313" key="7">
    <source>
        <dbReference type="EMBL" id="EHO41699.1"/>
    </source>
</evidence>
<dbReference type="eggNOG" id="COG2207">
    <property type="taxonomic scope" value="Bacteria"/>
</dbReference>
<protein>
    <submittedName>
        <fullName evidence="6">Helix-turn-helix domain-containing protein</fullName>
    </submittedName>
    <submittedName>
        <fullName evidence="7">Transcriptional regulator, AraC family</fullName>
    </submittedName>
</protein>
<dbReference type="Gene3D" id="1.10.10.60">
    <property type="entry name" value="Homeodomain-like"/>
    <property type="match status" value="2"/>
</dbReference>
<keyword evidence="8" id="KW-1185">Reference proteome</keyword>
<dbReference type="HOGENOM" id="CLU_2068763_0_0_0"/>
<evidence type="ECO:0000256" key="1">
    <source>
        <dbReference type="ARBA" id="ARBA00023015"/>
    </source>
</evidence>
<evidence type="ECO:0000259" key="5">
    <source>
        <dbReference type="PROSITE" id="PS01124"/>
    </source>
</evidence>
<gene>
    <name evidence="6" type="ORF">Cabys_860</name>
    <name evidence="7" type="ORF">Calab_2087</name>
</gene>
<evidence type="ECO:0000313" key="9">
    <source>
        <dbReference type="Proteomes" id="UP000183868"/>
    </source>
</evidence>
<dbReference type="EMBL" id="CM001402">
    <property type="protein sequence ID" value="EHO41699.1"/>
    <property type="molecule type" value="Genomic_DNA"/>
</dbReference>
<reference evidence="7 8" key="1">
    <citation type="submission" date="2011-09" db="EMBL/GenBank/DDBJ databases">
        <title>The permanent draft genome of Caldithrix abyssi DSM 13497.</title>
        <authorList>
            <consortium name="US DOE Joint Genome Institute (JGI-PGF)"/>
            <person name="Lucas S."/>
            <person name="Han J."/>
            <person name="Lapidus A."/>
            <person name="Bruce D."/>
            <person name="Goodwin L."/>
            <person name="Pitluck S."/>
            <person name="Peters L."/>
            <person name="Kyrpides N."/>
            <person name="Mavromatis K."/>
            <person name="Ivanova N."/>
            <person name="Mikhailova N."/>
            <person name="Chertkov O."/>
            <person name="Detter J.C."/>
            <person name="Tapia R."/>
            <person name="Han C."/>
            <person name="Land M."/>
            <person name="Hauser L."/>
            <person name="Markowitz V."/>
            <person name="Cheng J.-F."/>
            <person name="Hugenholtz P."/>
            <person name="Woyke T."/>
            <person name="Wu D."/>
            <person name="Spring S."/>
            <person name="Brambilla E."/>
            <person name="Klenk H.-P."/>
            <person name="Eisen J.A."/>
        </authorList>
    </citation>
    <scope>NUCLEOTIDE SEQUENCE [LARGE SCALE GENOMIC DNA]</scope>
    <source>
        <strain evidence="7 8">DSM 13497</strain>
    </source>
</reference>
<dbReference type="RefSeq" id="WP_006928871.1">
    <property type="nucleotide sequence ID" value="NZ_CM001402.1"/>
</dbReference>
<keyword evidence="2" id="KW-0238">DNA-binding</keyword>
<dbReference type="EMBL" id="CP018099">
    <property type="protein sequence ID" value="APF17611.1"/>
    <property type="molecule type" value="Genomic_DNA"/>
</dbReference>
<evidence type="ECO:0000313" key="8">
    <source>
        <dbReference type="Proteomes" id="UP000004671"/>
    </source>
</evidence>
<dbReference type="Proteomes" id="UP000004671">
    <property type="component" value="Chromosome"/>
</dbReference>
<evidence type="ECO:0000256" key="2">
    <source>
        <dbReference type="ARBA" id="ARBA00023125"/>
    </source>
</evidence>
<feature type="compositionally biased region" description="Basic and acidic residues" evidence="4">
    <location>
        <begin position="101"/>
        <end position="118"/>
    </location>
</feature>
<dbReference type="PRINTS" id="PR00032">
    <property type="entry name" value="HTHARAC"/>
</dbReference>
<evidence type="ECO:0000256" key="3">
    <source>
        <dbReference type="ARBA" id="ARBA00023163"/>
    </source>
</evidence>